<name>A0A2T7P1G8_POMCA</name>
<dbReference type="EMBL" id="PZQS01000007">
    <property type="protein sequence ID" value="PVD27254.1"/>
    <property type="molecule type" value="Genomic_DNA"/>
</dbReference>
<keyword evidence="3" id="KW-1185">Reference proteome</keyword>
<reference evidence="2 3" key="1">
    <citation type="submission" date="2018-04" db="EMBL/GenBank/DDBJ databases">
        <title>The genome of golden apple snail Pomacea canaliculata provides insight into stress tolerance and invasive adaptation.</title>
        <authorList>
            <person name="Liu C."/>
            <person name="Liu B."/>
            <person name="Ren Y."/>
            <person name="Zhang Y."/>
            <person name="Wang H."/>
            <person name="Li S."/>
            <person name="Jiang F."/>
            <person name="Yin L."/>
            <person name="Zhang G."/>
            <person name="Qian W."/>
            <person name="Fan W."/>
        </authorList>
    </citation>
    <scope>NUCLEOTIDE SEQUENCE [LARGE SCALE GENOMIC DNA]</scope>
    <source>
        <strain evidence="2">SZHN2017</strain>
        <tissue evidence="2">Muscle</tissue>
    </source>
</reference>
<feature type="region of interest" description="Disordered" evidence="1">
    <location>
        <begin position="1"/>
        <end position="25"/>
    </location>
</feature>
<evidence type="ECO:0000256" key="1">
    <source>
        <dbReference type="SAM" id="MobiDB-lite"/>
    </source>
</evidence>
<accession>A0A2T7P1G8</accession>
<organism evidence="2 3">
    <name type="scientific">Pomacea canaliculata</name>
    <name type="common">Golden apple snail</name>
    <dbReference type="NCBI Taxonomy" id="400727"/>
    <lineage>
        <taxon>Eukaryota</taxon>
        <taxon>Metazoa</taxon>
        <taxon>Spiralia</taxon>
        <taxon>Lophotrochozoa</taxon>
        <taxon>Mollusca</taxon>
        <taxon>Gastropoda</taxon>
        <taxon>Caenogastropoda</taxon>
        <taxon>Architaenioglossa</taxon>
        <taxon>Ampullarioidea</taxon>
        <taxon>Ampullariidae</taxon>
        <taxon>Pomacea</taxon>
    </lineage>
</organism>
<evidence type="ECO:0000313" key="2">
    <source>
        <dbReference type="EMBL" id="PVD27254.1"/>
    </source>
</evidence>
<sequence length="95" mass="10526">MTCGLDVPTTTTTTSTTTHHPRSHHYPRWSRLLLILVTSPSGDSAERERGRGRERELGHTLLTSELTPSTAARKEKRLGEQECVEGGDCPCLTPR</sequence>
<comment type="caution">
    <text evidence="2">The sequence shown here is derived from an EMBL/GenBank/DDBJ whole genome shotgun (WGS) entry which is preliminary data.</text>
</comment>
<dbReference type="AlphaFoldDB" id="A0A2T7P1G8"/>
<protein>
    <submittedName>
        <fullName evidence="2">Uncharacterized protein</fullName>
    </submittedName>
</protein>
<dbReference type="Proteomes" id="UP000245119">
    <property type="component" value="Linkage Group LG7"/>
</dbReference>
<feature type="compositionally biased region" description="Low complexity" evidence="1">
    <location>
        <begin position="9"/>
        <end position="18"/>
    </location>
</feature>
<proteinExistence type="predicted"/>
<evidence type="ECO:0000313" key="3">
    <source>
        <dbReference type="Proteomes" id="UP000245119"/>
    </source>
</evidence>
<gene>
    <name evidence="2" type="ORF">C0Q70_12409</name>
</gene>